<reference evidence="1" key="2">
    <citation type="submission" date="2015-06" db="UniProtKB">
        <authorList>
            <consortium name="EnsemblMetazoa"/>
        </authorList>
    </citation>
    <scope>IDENTIFICATION</scope>
</reference>
<dbReference type="EMBL" id="CAEY01000036">
    <property type="status" value="NOT_ANNOTATED_CDS"/>
    <property type="molecule type" value="Genomic_DNA"/>
</dbReference>
<protein>
    <submittedName>
        <fullName evidence="1">Uncharacterized protein</fullName>
    </submittedName>
</protein>
<keyword evidence="2" id="KW-1185">Reference proteome</keyword>
<dbReference type="EnsemblMetazoa" id="tetur10g02950.1">
    <property type="protein sequence ID" value="tetur10g02950.1"/>
    <property type="gene ID" value="tetur10g02950"/>
</dbReference>
<dbReference type="AlphaFoldDB" id="T1KFF6"/>
<dbReference type="Proteomes" id="UP000015104">
    <property type="component" value="Unassembled WGS sequence"/>
</dbReference>
<evidence type="ECO:0000313" key="2">
    <source>
        <dbReference type="Proteomes" id="UP000015104"/>
    </source>
</evidence>
<reference evidence="2" key="1">
    <citation type="submission" date="2011-08" db="EMBL/GenBank/DDBJ databases">
        <authorList>
            <person name="Rombauts S."/>
        </authorList>
    </citation>
    <scope>NUCLEOTIDE SEQUENCE</scope>
    <source>
        <strain evidence="2">London</strain>
    </source>
</reference>
<organism evidence="1 2">
    <name type="scientific">Tetranychus urticae</name>
    <name type="common">Two-spotted spider mite</name>
    <dbReference type="NCBI Taxonomy" id="32264"/>
    <lineage>
        <taxon>Eukaryota</taxon>
        <taxon>Metazoa</taxon>
        <taxon>Ecdysozoa</taxon>
        <taxon>Arthropoda</taxon>
        <taxon>Chelicerata</taxon>
        <taxon>Arachnida</taxon>
        <taxon>Acari</taxon>
        <taxon>Acariformes</taxon>
        <taxon>Trombidiformes</taxon>
        <taxon>Prostigmata</taxon>
        <taxon>Eleutherengona</taxon>
        <taxon>Raphignathae</taxon>
        <taxon>Tetranychoidea</taxon>
        <taxon>Tetranychidae</taxon>
        <taxon>Tetranychus</taxon>
    </lineage>
</organism>
<sequence length="62" mass="7271">MDQCQRMLFDFSHSQVMDIIFTIKDITFHSNENIMLFVGSGNSQVPEFDVKVTHYPMNEQKT</sequence>
<evidence type="ECO:0000313" key="1">
    <source>
        <dbReference type="EnsemblMetazoa" id="tetur10g02950.1"/>
    </source>
</evidence>
<accession>T1KFF6</accession>
<proteinExistence type="predicted"/>
<dbReference type="HOGENOM" id="CLU_2906961_0_0_1"/>
<name>T1KFF6_TETUR</name>